<keyword evidence="2" id="KW-0547">Nucleotide-binding</keyword>
<dbReference type="FunFam" id="3.40.50.300:FF:001447">
    <property type="entry name" value="Ras-related protein Rab-1B"/>
    <property type="match status" value="1"/>
</dbReference>
<dbReference type="PRINTS" id="PR00449">
    <property type="entry name" value="RASTRNSFRMNG"/>
</dbReference>
<evidence type="ECO:0000313" key="4">
    <source>
        <dbReference type="EMBL" id="AYV77914.1"/>
    </source>
</evidence>
<dbReference type="Pfam" id="PF00071">
    <property type="entry name" value="Ras"/>
    <property type="match status" value="1"/>
</dbReference>
<name>A0A3G4ZUC1_9VIRU</name>
<dbReference type="PANTHER" id="PTHR47977">
    <property type="entry name" value="RAS-RELATED PROTEIN RAB"/>
    <property type="match status" value="1"/>
</dbReference>
<dbReference type="SUPFAM" id="SSF52540">
    <property type="entry name" value="P-loop containing nucleoside triphosphate hydrolases"/>
    <property type="match status" value="1"/>
</dbReference>
<protein>
    <submittedName>
        <fullName evidence="4">Uncharacterized protein</fullName>
    </submittedName>
</protein>
<accession>A0A3G4ZUC1</accession>
<dbReference type="InterPro" id="IPR050227">
    <property type="entry name" value="Rab"/>
</dbReference>
<dbReference type="EMBL" id="MK072067">
    <property type="protein sequence ID" value="AYV77914.1"/>
    <property type="molecule type" value="Genomic_DNA"/>
</dbReference>
<proteinExistence type="predicted"/>
<dbReference type="SMART" id="SM00173">
    <property type="entry name" value="RAS"/>
    <property type="match status" value="1"/>
</dbReference>
<gene>
    <name evidence="4" type="ORF">Edafosvirus2_93</name>
</gene>
<dbReference type="PROSITE" id="PS51421">
    <property type="entry name" value="RAS"/>
    <property type="match status" value="1"/>
</dbReference>
<dbReference type="CDD" id="cd00154">
    <property type="entry name" value="Rab"/>
    <property type="match status" value="1"/>
</dbReference>
<comment type="subcellular location">
    <subcellularLocation>
        <location evidence="1">Host cell membrane</location>
        <topology evidence="1">Lipid-anchor</topology>
        <orientation evidence="1">Cytoplasmic side</orientation>
    </subcellularLocation>
</comment>
<dbReference type="InterPro" id="IPR005225">
    <property type="entry name" value="Small_GTP-bd"/>
</dbReference>
<keyword evidence="3" id="KW-0342">GTP-binding</keyword>
<dbReference type="NCBIfam" id="TIGR00231">
    <property type="entry name" value="small_GTP"/>
    <property type="match status" value="1"/>
</dbReference>
<sequence length="217" mass="24515">MSKANKRYLQPDKIDSKKVCKYHNFSFKVVVIGEANVGKTSLTRVFCGEDFQSVEVPTIGIGIYTTFVKRGKNSVMIDIYDTAGAERYASLTRSFLRATSGIILMYDINDPRTLEKSLKKYNEIKDYDDDYKPVVILVGSKSDLGNRTSINDVNNVVDDIKCVDHVVTSAKTGYNLDLIFDTLVDNMIINYNKYKNHHKSKSIKLSLSDKKPCCVIL</sequence>
<dbReference type="GO" id="GO:0005525">
    <property type="term" value="F:GTP binding"/>
    <property type="evidence" value="ECO:0007669"/>
    <property type="project" value="UniProtKB-KW"/>
</dbReference>
<dbReference type="GO" id="GO:0003924">
    <property type="term" value="F:GTPase activity"/>
    <property type="evidence" value="ECO:0007669"/>
    <property type="project" value="InterPro"/>
</dbReference>
<dbReference type="PROSITE" id="PS51419">
    <property type="entry name" value="RAB"/>
    <property type="match status" value="1"/>
</dbReference>
<dbReference type="GO" id="GO:0020002">
    <property type="term" value="C:host cell plasma membrane"/>
    <property type="evidence" value="ECO:0007669"/>
    <property type="project" value="UniProtKB-SubCell"/>
</dbReference>
<dbReference type="InterPro" id="IPR027417">
    <property type="entry name" value="P-loop_NTPase"/>
</dbReference>
<evidence type="ECO:0000256" key="3">
    <source>
        <dbReference type="ARBA" id="ARBA00023134"/>
    </source>
</evidence>
<dbReference type="SMART" id="SM00174">
    <property type="entry name" value="RHO"/>
    <property type="match status" value="1"/>
</dbReference>
<evidence type="ECO:0000256" key="1">
    <source>
        <dbReference type="ARBA" id="ARBA00004112"/>
    </source>
</evidence>
<evidence type="ECO:0000256" key="2">
    <source>
        <dbReference type="ARBA" id="ARBA00022741"/>
    </source>
</evidence>
<dbReference type="InterPro" id="IPR001806">
    <property type="entry name" value="Small_GTPase"/>
</dbReference>
<dbReference type="Gene3D" id="3.40.50.300">
    <property type="entry name" value="P-loop containing nucleotide triphosphate hydrolases"/>
    <property type="match status" value="1"/>
</dbReference>
<dbReference type="SMART" id="SM00175">
    <property type="entry name" value="RAB"/>
    <property type="match status" value="1"/>
</dbReference>
<organism evidence="4">
    <name type="scientific">Edafosvirus sp</name>
    <dbReference type="NCBI Taxonomy" id="2487765"/>
    <lineage>
        <taxon>Viruses</taxon>
        <taxon>Varidnaviria</taxon>
        <taxon>Bamfordvirae</taxon>
        <taxon>Nucleocytoviricota</taxon>
        <taxon>Megaviricetes</taxon>
        <taxon>Imitervirales</taxon>
        <taxon>Mimiviridae</taxon>
        <taxon>Klosneuvirinae</taxon>
    </lineage>
</organism>
<reference evidence="4" key="1">
    <citation type="submission" date="2018-10" db="EMBL/GenBank/DDBJ databases">
        <title>Hidden diversity of soil giant viruses.</title>
        <authorList>
            <person name="Schulz F."/>
            <person name="Alteio L."/>
            <person name="Goudeau D."/>
            <person name="Ryan E.M."/>
            <person name="Malmstrom R.R."/>
            <person name="Blanchard J."/>
            <person name="Woyke T."/>
        </authorList>
    </citation>
    <scope>NUCLEOTIDE SEQUENCE</scope>
    <source>
        <strain evidence="4">EDV1</strain>
    </source>
</reference>